<dbReference type="InterPro" id="IPR029044">
    <property type="entry name" value="Nucleotide-diphossugar_trans"/>
</dbReference>
<dbReference type="GO" id="GO:0008781">
    <property type="term" value="F:N-acylneuraminate cytidylyltransferase activity"/>
    <property type="evidence" value="ECO:0007669"/>
    <property type="project" value="TreeGrafter"/>
</dbReference>
<organism evidence="1 2">
    <name type="scientific">Muiribacterium halophilum</name>
    <dbReference type="NCBI Taxonomy" id="2053465"/>
    <lineage>
        <taxon>Bacteria</taxon>
        <taxon>Candidatus Muiribacteriota</taxon>
        <taxon>Candidatus Muiribacteriia</taxon>
        <taxon>Candidatus Muiribacteriales</taxon>
        <taxon>Candidatus Muiribacteriaceae</taxon>
        <taxon>Candidatus Muiribacterium</taxon>
    </lineage>
</organism>
<proteinExistence type="predicted"/>
<name>A0A2N5Z9U4_MUIH1</name>
<dbReference type="EMBL" id="PKTG01000139">
    <property type="protein sequence ID" value="PLX15435.1"/>
    <property type="molecule type" value="Genomic_DNA"/>
</dbReference>
<dbReference type="CDD" id="cd02513">
    <property type="entry name" value="CMP-NeuAc_Synthase"/>
    <property type="match status" value="1"/>
</dbReference>
<sequence length="228" mass="26627">MKRIAIIPARSGSKRIPEKNIRVFIDKPILAFSIENAIKSELFDEVMVSTDSEKVAEIAKKYGSNIPFYRSPETSDDHTGLFEVLKEVINEYKKADEELEEVCLILATAPFVDEKLLKDSYDIFSKNGYDSLFPVVKFSYPIYRALEIKEEKINMIWPENLNLRSQDLPEAYHDAGLFYWIRVSEIMKKNTIFTDNSFGYEISEMVAQDIDTEEDWKIAEFKYRFLKK</sequence>
<dbReference type="InterPro" id="IPR003329">
    <property type="entry name" value="Cytidylyl_trans"/>
</dbReference>
<dbReference type="PANTHER" id="PTHR21485">
    <property type="entry name" value="HAD SUPERFAMILY MEMBERS CMAS AND KDSC"/>
    <property type="match status" value="1"/>
</dbReference>
<dbReference type="PANTHER" id="PTHR21485:SF6">
    <property type="entry name" value="N-ACYLNEURAMINATE CYTIDYLYLTRANSFERASE-RELATED"/>
    <property type="match status" value="1"/>
</dbReference>
<dbReference type="InterPro" id="IPR020039">
    <property type="entry name" value="PseF"/>
</dbReference>
<protein>
    <submittedName>
        <fullName evidence="1">Pseudaminic acid cytidylyltransferase</fullName>
    </submittedName>
</protein>
<keyword evidence="1" id="KW-0808">Transferase</keyword>
<comment type="caution">
    <text evidence="1">The sequence shown here is derived from an EMBL/GenBank/DDBJ whole genome shotgun (WGS) entry which is preliminary data.</text>
</comment>
<keyword evidence="1" id="KW-0548">Nucleotidyltransferase</keyword>
<evidence type="ECO:0000313" key="1">
    <source>
        <dbReference type="EMBL" id="PLX15435.1"/>
    </source>
</evidence>
<dbReference type="SUPFAM" id="SSF53448">
    <property type="entry name" value="Nucleotide-diphospho-sugar transferases"/>
    <property type="match status" value="1"/>
</dbReference>
<dbReference type="Pfam" id="PF02348">
    <property type="entry name" value="CTP_transf_3"/>
    <property type="match status" value="1"/>
</dbReference>
<dbReference type="NCBIfam" id="TIGR03584">
    <property type="entry name" value="PseF"/>
    <property type="match status" value="1"/>
</dbReference>
<dbReference type="InterPro" id="IPR050793">
    <property type="entry name" value="CMP-NeuNAc_synthase"/>
</dbReference>
<dbReference type="Proteomes" id="UP000234857">
    <property type="component" value="Unassembled WGS sequence"/>
</dbReference>
<accession>A0A2N5Z9U4</accession>
<dbReference type="AlphaFoldDB" id="A0A2N5Z9U4"/>
<gene>
    <name evidence="1" type="primary">pseF</name>
    <name evidence="1" type="ORF">C0601_12945</name>
</gene>
<evidence type="ECO:0000313" key="2">
    <source>
        <dbReference type="Proteomes" id="UP000234857"/>
    </source>
</evidence>
<dbReference type="Gene3D" id="3.90.550.10">
    <property type="entry name" value="Spore Coat Polysaccharide Biosynthesis Protein SpsA, Chain A"/>
    <property type="match status" value="1"/>
</dbReference>
<reference evidence="1 2" key="1">
    <citation type="submission" date="2017-11" db="EMBL/GenBank/DDBJ databases">
        <title>Genome-resolved metagenomics identifies genetic mobility, metabolic interactions, and unexpected diversity in perchlorate-reducing communities.</title>
        <authorList>
            <person name="Barnum T.P."/>
            <person name="Figueroa I.A."/>
            <person name="Carlstrom C.I."/>
            <person name="Lucas L.N."/>
            <person name="Engelbrektson A.L."/>
            <person name="Coates J.D."/>
        </authorList>
    </citation>
    <scope>NUCLEOTIDE SEQUENCE [LARGE SCALE GENOMIC DNA]</scope>
    <source>
        <strain evidence="1">BM706</strain>
    </source>
</reference>